<dbReference type="NCBIfam" id="TIGR00496">
    <property type="entry name" value="frr"/>
    <property type="match status" value="1"/>
</dbReference>
<evidence type="ECO:0000256" key="2">
    <source>
        <dbReference type="ARBA" id="ARBA00005912"/>
    </source>
</evidence>
<evidence type="ECO:0000259" key="7">
    <source>
        <dbReference type="Pfam" id="PF01765"/>
    </source>
</evidence>
<dbReference type="SUPFAM" id="SSF55194">
    <property type="entry name" value="Ribosome recycling factor, RRF"/>
    <property type="match status" value="1"/>
</dbReference>
<dbReference type="InterPro" id="IPR036191">
    <property type="entry name" value="RRF_sf"/>
</dbReference>
<organism evidence="8 9">
    <name type="scientific">Persephonella hydrogeniphila</name>
    <dbReference type="NCBI Taxonomy" id="198703"/>
    <lineage>
        <taxon>Bacteria</taxon>
        <taxon>Pseudomonadati</taxon>
        <taxon>Aquificota</taxon>
        <taxon>Aquificia</taxon>
        <taxon>Aquificales</taxon>
        <taxon>Hydrogenothermaceae</taxon>
        <taxon>Persephonella</taxon>
    </lineage>
</organism>
<keyword evidence="3 6" id="KW-0963">Cytoplasm</keyword>
<dbReference type="InterPro" id="IPR002661">
    <property type="entry name" value="Ribosome_recyc_fac"/>
</dbReference>
<evidence type="ECO:0000256" key="5">
    <source>
        <dbReference type="ARBA" id="ARBA00025050"/>
    </source>
</evidence>
<dbReference type="GO" id="GO:0043023">
    <property type="term" value="F:ribosomal large subunit binding"/>
    <property type="evidence" value="ECO:0007669"/>
    <property type="project" value="TreeGrafter"/>
</dbReference>
<dbReference type="EMBL" id="OBEI01000007">
    <property type="protein sequence ID" value="SNZ09508.1"/>
    <property type="molecule type" value="Genomic_DNA"/>
</dbReference>
<comment type="similarity">
    <text evidence="2 6">Belongs to the RRF family.</text>
</comment>
<evidence type="ECO:0000256" key="3">
    <source>
        <dbReference type="ARBA" id="ARBA00022490"/>
    </source>
</evidence>
<sequence>MIQEYLKDAEKRMKKAVEKFKEELAGIRTSRASTAIVENIKIDYYGVEMPLKQLATITIPEPSQIVIQAWDQNAVPLIEKALKEANIGANPQTEGNLIRLILPPMTEERRKEIVKFIGKLAEEARIAVRNVRRDDKERLEELKKEGFSEDEVKKALEQLQKITDKYIKEINQLAQKKEEEVLSL</sequence>
<dbReference type="InterPro" id="IPR023584">
    <property type="entry name" value="Ribosome_recyc_fac_dom"/>
</dbReference>
<dbReference type="FunFam" id="3.30.1360.40:FF:000001">
    <property type="entry name" value="Ribosome-recycling factor"/>
    <property type="match status" value="1"/>
</dbReference>
<evidence type="ECO:0000313" key="8">
    <source>
        <dbReference type="EMBL" id="SNZ09508.1"/>
    </source>
</evidence>
<keyword evidence="9" id="KW-1185">Reference proteome</keyword>
<dbReference type="FunFam" id="1.10.132.20:FF:000001">
    <property type="entry name" value="Ribosome-recycling factor"/>
    <property type="match status" value="1"/>
</dbReference>
<dbReference type="CDD" id="cd00520">
    <property type="entry name" value="RRF"/>
    <property type="match status" value="1"/>
</dbReference>
<comment type="function">
    <text evidence="5 6">Responsible for the release of ribosomes from messenger RNA at the termination of protein biosynthesis. May increase the efficiency of translation by recycling ribosomes from one round of translation to another.</text>
</comment>
<dbReference type="Gene3D" id="3.30.1360.40">
    <property type="match status" value="1"/>
</dbReference>
<keyword evidence="4 6" id="KW-0648">Protein biosynthesis</keyword>
<reference evidence="9" key="1">
    <citation type="submission" date="2017-09" db="EMBL/GenBank/DDBJ databases">
        <authorList>
            <person name="Varghese N."/>
            <person name="Submissions S."/>
        </authorList>
    </citation>
    <scope>NUCLEOTIDE SEQUENCE [LARGE SCALE GENOMIC DNA]</scope>
    <source>
        <strain evidence="9">DSM 15103</strain>
    </source>
</reference>
<accession>A0A285NJS8</accession>
<dbReference type="Proteomes" id="UP000219036">
    <property type="component" value="Unassembled WGS sequence"/>
</dbReference>
<dbReference type="OrthoDB" id="9804006at2"/>
<dbReference type="PANTHER" id="PTHR20982:SF3">
    <property type="entry name" value="MITOCHONDRIAL RIBOSOME RECYCLING FACTOR PSEUDO 1"/>
    <property type="match status" value="1"/>
</dbReference>
<evidence type="ECO:0000256" key="6">
    <source>
        <dbReference type="HAMAP-Rule" id="MF_00040"/>
    </source>
</evidence>
<comment type="subcellular location">
    <subcellularLocation>
        <location evidence="1 6">Cytoplasm</location>
    </subcellularLocation>
</comment>
<proteinExistence type="inferred from homology"/>
<protein>
    <recommendedName>
        <fullName evidence="6">Ribosome-recycling factor</fullName>
        <shortName evidence="6">RRF</shortName>
    </recommendedName>
    <alternativeName>
        <fullName evidence="6">Ribosome-releasing factor</fullName>
    </alternativeName>
</protein>
<gene>
    <name evidence="6" type="primary">frr</name>
    <name evidence="8" type="ORF">SAMN06265182_1549</name>
</gene>
<evidence type="ECO:0000313" key="9">
    <source>
        <dbReference type="Proteomes" id="UP000219036"/>
    </source>
</evidence>
<feature type="domain" description="Ribosome recycling factor" evidence="7">
    <location>
        <begin position="20"/>
        <end position="182"/>
    </location>
</feature>
<dbReference type="HAMAP" id="MF_00040">
    <property type="entry name" value="RRF"/>
    <property type="match status" value="1"/>
</dbReference>
<evidence type="ECO:0000256" key="4">
    <source>
        <dbReference type="ARBA" id="ARBA00022917"/>
    </source>
</evidence>
<dbReference type="Pfam" id="PF01765">
    <property type="entry name" value="RRF"/>
    <property type="match status" value="1"/>
</dbReference>
<dbReference type="RefSeq" id="WP_097000711.1">
    <property type="nucleotide sequence ID" value="NZ_OBEI01000007.1"/>
</dbReference>
<dbReference type="GO" id="GO:0006415">
    <property type="term" value="P:translational termination"/>
    <property type="evidence" value="ECO:0007669"/>
    <property type="project" value="UniProtKB-UniRule"/>
</dbReference>
<name>A0A285NJS8_9AQUI</name>
<dbReference type="Gene3D" id="1.10.132.20">
    <property type="entry name" value="Ribosome-recycling factor"/>
    <property type="match status" value="1"/>
</dbReference>
<dbReference type="AlphaFoldDB" id="A0A285NJS8"/>
<dbReference type="GO" id="GO:0005737">
    <property type="term" value="C:cytoplasm"/>
    <property type="evidence" value="ECO:0007669"/>
    <property type="project" value="UniProtKB-SubCell"/>
</dbReference>
<evidence type="ECO:0000256" key="1">
    <source>
        <dbReference type="ARBA" id="ARBA00004496"/>
    </source>
</evidence>
<dbReference type="PANTHER" id="PTHR20982">
    <property type="entry name" value="RIBOSOME RECYCLING FACTOR"/>
    <property type="match status" value="1"/>
</dbReference>